<comment type="caution">
    <text evidence="3">The sequence shown here is derived from an EMBL/GenBank/DDBJ whole genome shotgun (WGS) entry which is preliminary data.</text>
</comment>
<keyword evidence="2" id="KW-1134">Transmembrane beta strand</keyword>
<accession>A0ABV2SYX9</accession>
<dbReference type="Gene3D" id="1.20.1600.10">
    <property type="entry name" value="Outer membrane efflux proteins (OEP)"/>
    <property type="match status" value="1"/>
</dbReference>
<evidence type="ECO:0000256" key="2">
    <source>
        <dbReference type="RuleBase" id="RU362097"/>
    </source>
</evidence>
<dbReference type="SUPFAM" id="SSF56954">
    <property type="entry name" value="Outer membrane efflux proteins (OEP)"/>
    <property type="match status" value="1"/>
</dbReference>
<sequence length="472" mass="51685">MTKHKNLLIGLSLLCSVFTACRVGKDFTRPAAVLPEQYRHAAAPADSSNIGSLSWKVFFTDPVLQALIDSAIVKNYDLQIGLKNVAAAAQTLKSARMAGLPELNLQVQGNRNWSSKNSLNGSLSEQFMGTAYMDDYNANLGLTWEVMAWGKISRMKEAELAAYLQTEDVSRAVQSRVVSEVAQGYYNLLMLDAQLEIAQQNLRLNDSTLQMMRLQYHAGQINTLAIEQTETQRQTAAALIPKVEQQIVLQENALRILTGNLPGAITRHARLTDINPGAHFATGIPAALLTQRPDVHASELAVKEANARAGIAQASMYPALNITASVGVNSFKAYNWLNVPGSLFEMVGASIAQPVFQQRKLKTAWEKAKIEREKSILEFQKAVLTAVGEVSDALVKVDKLQAQREMTQVKVDKSQSAVRNAGMLFQSGMATYLEVITAQSNTLQSELDLAAIHREQLEATVALYRALGGGWK</sequence>
<keyword evidence="4" id="KW-1185">Reference proteome</keyword>
<gene>
    <name evidence="3" type="ORF">ABR189_01335</name>
</gene>
<dbReference type="EMBL" id="JBEXAC010000001">
    <property type="protein sequence ID" value="MET6995985.1"/>
    <property type="molecule type" value="Genomic_DNA"/>
</dbReference>
<name>A0ABV2SYX9_9BACT</name>
<dbReference type="InterPro" id="IPR003423">
    <property type="entry name" value="OMP_efflux"/>
</dbReference>
<proteinExistence type="inferred from homology"/>
<comment type="similarity">
    <text evidence="1 2">Belongs to the outer membrane factor (OMF) (TC 1.B.17) family.</text>
</comment>
<dbReference type="Proteomes" id="UP001549749">
    <property type="component" value="Unassembled WGS sequence"/>
</dbReference>
<dbReference type="NCBIfam" id="TIGR01845">
    <property type="entry name" value="outer_NodT"/>
    <property type="match status" value="1"/>
</dbReference>
<reference evidence="3 4" key="1">
    <citation type="submission" date="2024-06" db="EMBL/GenBank/DDBJ databases">
        <title>Chitinophaga defluvii sp. nov., isolated from municipal sewage.</title>
        <authorList>
            <person name="Zhang L."/>
        </authorList>
    </citation>
    <scope>NUCLEOTIDE SEQUENCE [LARGE SCALE GENOMIC DNA]</scope>
    <source>
        <strain evidence="3 4">H8</strain>
    </source>
</reference>
<dbReference type="Pfam" id="PF02321">
    <property type="entry name" value="OEP"/>
    <property type="match status" value="2"/>
</dbReference>
<evidence type="ECO:0000313" key="3">
    <source>
        <dbReference type="EMBL" id="MET6995985.1"/>
    </source>
</evidence>
<keyword evidence="2" id="KW-0812">Transmembrane</keyword>
<keyword evidence="2" id="KW-0472">Membrane</keyword>
<dbReference type="PANTHER" id="PTHR30203">
    <property type="entry name" value="OUTER MEMBRANE CATION EFFLUX PROTEIN"/>
    <property type="match status" value="1"/>
</dbReference>
<dbReference type="PROSITE" id="PS51257">
    <property type="entry name" value="PROKAR_LIPOPROTEIN"/>
    <property type="match status" value="1"/>
</dbReference>
<evidence type="ECO:0000256" key="1">
    <source>
        <dbReference type="ARBA" id="ARBA00007613"/>
    </source>
</evidence>
<keyword evidence="2" id="KW-0449">Lipoprotein</keyword>
<keyword evidence="2" id="KW-0564">Palmitate</keyword>
<protein>
    <submittedName>
        <fullName evidence="3">Efflux transporter outer membrane subunit</fullName>
    </submittedName>
</protein>
<dbReference type="InterPro" id="IPR010131">
    <property type="entry name" value="MdtP/NodT-like"/>
</dbReference>
<dbReference type="PANTHER" id="PTHR30203:SF33">
    <property type="entry name" value="BLR4455 PROTEIN"/>
    <property type="match status" value="1"/>
</dbReference>
<evidence type="ECO:0000313" key="4">
    <source>
        <dbReference type="Proteomes" id="UP001549749"/>
    </source>
</evidence>
<comment type="subcellular location">
    <subcellularLocation>
        <location evidence="2">Cell membrane</location>
        <topology evidence="2">Lipid-anchor</topology>
    </subcellularLocation>
</comment>
<dbReference type="Gene3D" id="2.20.200.10">
    <property type="entry name" value="Outer membrane efflux proteins (OEP)"/>
    <property type="match status" value="1"/>
</dbReference>
<dbReference type="RefSeq" id="WP_354658632.1">
    <property type="nucleotide sequence ID" value="NZ_JBEXAC010000001.1"/>
</dbReference>
<organism evidence="3 4">
    <name type="scientific">Chitinophaga defluvii</name>
    <dbReference type="NCBI Taxonomy" id="3163343"/>
    <lineage>
        <taxon>Bacteria</taxon>
        <taxon>Pseudomonadati</taxon>
        <taxon>Bacteroidota</taxon>
        <taxon>Chitinophagia</taxon>
        <taxon>Chitinophagales</taxon>
        <taxon>Chitinophagaceae</taxon>
        <taxon>Chitinophaga</taxon>
    </lineage>
</organism>